<evidence type="ECO:0000313" key="2">
    <source>
        <dbReference type="Proteomes" id="UP000695022"/>
    </source>
</evidence>
<feature type="chain" id="PRO_5046020731" evidence="1">
    <location>
        <begin position="21"/>
        <end position="201"/>
    </location>
</feature>
<name>A0ABM1F9F9_PRICU</name>
<protein>
    <submittedName>
        <fullName evidence="3">Uncharacterized protein LOC106820973</fullName>
    </submittedName>
</protein>
<dbReference type="RefSeq" id="XP_014681080.1">
    <property type="nucleotide sequence ID" value="XM_014825594.1"/>
</dbReference>
<dbReference type="Proteomes" id="UP000695022">
    <property type="component" value="Unplaced"/>
</dbReference>
<keyword evidence="1" id="KW-0732">Signal</keyword>
<keyword evidence="2" id="KW-1185">Reference proteome</keyword>
<feature type="signal peptide" evidence="1">
    <location>
        <begin position="1"/>
        <end position="20"/>
    </location>
</feature>
<accession>A0ABM1F9F9</accession>
<dbReference type="GeneID" id="106820973"/>
<organism evidence="2 3">
    <name type="scientific">Priapulus caudatus</name>
    <name type="common">Priapulid worm</name>
    <dbReference type="NCBI Taxonomy" id="37621"/>
    <lineage>
        <taxon>Eukaryota</taxon>
        <taxon>Metazoa</taxon>
        <taxon>Ecdysozoa</taxon>
        <taxon>Scalidophora</taxon>
        <taxon>Priapulida</taxon>
        <taxon>Priapulimorpha</taxon>
        <taxon>Priapulimorphida</taxon>
        <taxon>Priapulidae</taxon>
        <taxon>Priapulus</taxon>
    </lineage>
</organism>
<gene>
    <name evidence="3" type="primary">LOC106820973</name>
</gene>
<sequence>MLRFILTLTICISNVYQLSASEGYDSHPVTNSGDAERLLRTRNTYFGLTSNQYDRHFDKVAKHEPRGYDVGDCNTAHGYVRVYGQCQKVPMFGDPCHMDDDCERPNHLRGAESNRPVCDRAKKACHIGSDLGGFCLSNSECMLGALVTDVTVCNSNDETVGRGYPRICNLYTHSCVCNSYVTDQECKDAASLTVTCEFCDR</sequence>
<evidence type="ECO:0000313" key="3">
    <source>
        <dbReference type="RefSeq" id="XP_014681080.1"/>
    </source>
</evidence>
<reference evidence="3" key="1">
    <citation type="submission" date="2025-08" db="UniProtKB">
        <authorList>
            <consortium name="RefSeq"/>
        </authorList>
    </citation>
    <scope>IDENTIFICATION</scope>
</reference>
<evidence type="ECO:0000256" key="1">
    <source>
        <dbReference type="SAM" id="SignalP"/>
    </source>
</evidence>
<proteinExistence type="predicted"/>